<protein>
    <recommendedName>
        <fullName evidence="2">Chorismate mutase domain-containing protein</fullName>
    </recommendedName>
</protein>
<evidence type="ECO:0000313" key="4">
    <source>
        <dbReference type="Proteomes" id="UP000050482"/>
    </source>
</evidence>
<dbReference type="GO" id="GO:0046417">
    <property type="term" value="P:chorismate metabolic process"/>
    <property type="evidence" value="ECO:0007669"/>
    <property type="project" value="InterPro"/>
</dbReference>
<dbReference type="GO" id="GO:0009697">
    <property type="term" value="P:salicylic acid biosynthetic process"/>
    <property type="evidence" value="ECO:0007669"/>
    <property type="project" value="TreeGrafter"/>
</dbReference>
<dbReference type="PANTHER" id="PTHR38041">
    <property type="entry name" value="CHORISMATE MUTASE"/>
    <property type="match status" value="1"/>
</dbReference>
<accession>A0A0P9CHM7</accession>
<dbReference type="OrthoDB" id="2377157at2"/>
<dbReference type="PROSITE" id="PS51168">
    <property type="entry name" value="CHORISMATE_MUT_2"/>
    <property type="match status" value="1"/>
</dbReference>
<feature type="domain" description="Chorismate mutase" evidence="2">
    <location>
        <begin position="2"/>
        <end position="93"/>
    </location>
</feature>
<name>A0A0P9CHM7_9BACL</name>
<dbReference type="InterPro" id="IPR036979">
    <property type="entry name" value="CM_dom_sf"/>
</dbReference>
<sequence>MDNIREELEQYRAQIDDVDRELLACLAARFRLSETIGLLKRSADVHVVQQDRATEVKKRYETLGTSQGLRPDFILELFHLIHQESCRVQDRLR</sequence>
<dbReference type="InterPro" id="IPR036263">
    <property type="entry name" value="Chorismate_II_sf"/>
</dbReference>
<dbReference type="SUPFAM" id="SSF48600">
    <property type="entry name" value="Chorismate mutase II"/>
    <property type="match status" value="1"/>
</dbReference>
<dbReference type="Gene3D" id="1.20.59.10">
    <property type="entry name" value="Chorismate mutase"/>
    <property type="match status" value="1"/>
</dbReference>
<evidence type="ECO:0000256" key="1">
    <source>
        <dbReference type="ARBA" id="ARBA00023235"/>
    </source>
</evidence>
<dbReference type="PATRIC" id="fig|471514.4.peg.2791"/>
<dbReference type="EMBL" id="LJCO01000011">
    <property type="protein sequence ID" value="KPV45249.1"/>
    <property type="molecule type" value="Genomic_DNA"/>
</dbReference>
<gene>
    <name evidence="3" type="ORF">AN477_02275</name>
</gene>
<dbReference type="SMART" id="SM00830">
    <property type="entry name" value="CM_2"/>
    <property type="match status" value="1"/>
</dbReference>
<dbReference type="STRING" id="471514.AN477_02275"/>
<dbReference type="RefSeq" id="WP_054967576.1">
    <property type="nucleotide sequence ID" value="NZ_LJCO01000011.1"/>
</dbReference>
<dbReference type="Pfam" id="PF01817">
    <property type="entry name" value="CM_2"/>
    <property type="match status" value="1"/>
</dbReference>
<evidence type="ECO:0000313" key="3">
    <source>
        <dbReference type="EMBL" id="KPV45249.1"/>
    </source>
</evidence>
<reference evidence="3 4" key="1">
    <citation type="submission" date="2015-09" db="EMBL/GenBank/DDBJ databases">
        <title>Draft genome sequence of Alicyclobacillus ferrooxydans DSM 22381.</title>
        <authorList>
            <person name="Hemp J."/>
        </authorList>
    </citation>
    <scope>NUCLEOTIDE SEQUENCE [LARGE SCALE GENOMIC DNA]</scope>
    <source>
        <strain evidence="3 4">TC-34</strain>
    </source>
</reference>
<comment type="caution">
    <text evidence="3">The sequence shown here is derived from an EMBL/GenBank/DDBJ whole genome shotgun (WGS) entry which is preliminary data.</text>
</comment>
<dbReference type="Proteomes" id="UP000050482">
    <property type="component" value="Unassembled WGS sequence"/>
</dbReference>
<keyword evidence="1" id="KW-0413">Isomerase</keyword>
<dbReference type="PANTHER" id="PTHR38041:SF1">
    <property type="entry name" value="CHORISMATE MUTASE"/>
    <property type="match status" value="1"/>
</dbReference>
<dbReference type="AlphaFoldDB" id="A0A0P9CHM7"/>
<dbReference type="GO" id="GO:0004106">
    <property type="term" value="F:chorismate mutase activity"/>
    <property type="evidence" value="ECO:0007669"/>
    <property type="project" value="InterPro"/>
</dbReference>
<dbReference type="InterPro" id="IPR051331">
    <property type="entry name" value="Chorismate_mutase-related"/>
</dbReference>
<keyword evidence="4" id="KW-1185">Reference proteome</keyword>
<organism evidence="3 4">
    <name type="scientific">Alicyclobacillus ferrooxydans</name>
    <dbReference type="NCBI Taxonomy" id="471514"/>
    <lineage>
        <taxon>Bacteria</taxon>
        <taxon>Bacillati</taxon>
        <taxon>Bacillota</taxon>
        <taxon>Bacilli</taxon>
        <taxon>Bacillales</taxon>
        <taxon>Alicyclobacillaceae</taxon>
        <taxon>Alicyclobacillus</taxon>
    </lineage>
</organism>
<evidence type="ECO:0000259" key="2">
    <source>
        <dbReference type="PROSITE" id="PS51168"/>
    </source>
</evidence>
<dbReference type="InterPro" id="IPR002701">
    <property type="entry name" value="CM_II_prokaryot"/>
</dbReference>
<proteinExistence type="predicted"/>